<proteinExistence type="inferred from homology"/>
<sequence length="186" mass="21226">MTDADSARALLCDDLARVAAGDRAALKAVYDRTSAKLFGVCFRIVKDRESAEDVLQEVYLKVWHRAARFDRERASPITWLCAIARNSAIDWRRTSERRLEDPDELIQTAFADVASTDENMVDHEGRMLLAQCLDTLEEHQHHSIRAAFFDGYTYAELAERASVPLGTMKSWVRRGLERLKRCIDHG</sequence>
<dbReference type="Pfam" id="PF08281">
    <property type="entry name" value="Sigma70_r4_2"/>
    <property type="match status" value="1"/>
</dbReference>
<keyword evidence="4 6" id="KW-0238">DNA-binding</keyword>
<dbReference type="Gene3D" id="1.10.10.10">
    <property type="entry name" value="Winged helix-like DNA-binding domain superfamily/Winged helix DNA-binding domain"/>
    <property type="match status" value="1"/>
</dbReference>
<evidence type="ECO:0000256" key="6">
    <source>
        <dbReference type="RuleBase" id="RU000716"/>
    </source>
</evidence>
<dbReference type="InterPro" id="IPR000838">
    <property type="entry name" value="RNA_pol_sigma70_ECF_CS"/>
</dbReference>
<evidence type="ECO:0000256" key="2">
    <source>
        <dbReference type="ARBA" id="ARBA00023015"/>
    </source>
</evidence>
<evidence type="ECO:0000256" key="3">
    <source>
        <dbReference type="ARBA" id="ARBA00023082"/>
    </source>
</evidence>
<evidence type="ECO:0000256" key="4">
    <source>
        <dbReference type="ARBA" id="ARBA00023125"/>
    </source>
</evidence>
<dbReference type="Proteomes" id="UP001058533">
    <property type="component" value="Chromosome"/>
</dbReference>
<dbReference type="PROSITE" id="PS01063">
    <property type="entry name" value="SIGMA70_ECF"/>
    <property type="match status" value="1"/>
</dbReference>
<evidence type="ECO:0000259" key="8">
    <source>
        <dbReference type="Pfam" id="PF08281"/>
    </source>
</evidence>
<keyword evidence="5 6" id="KW-0804">Transcription</keyword>
<protein>
    <recommendedName>
        <fullName evidence="6">RNA polymerase sigma factor</fullName>
    </recommendedName>
</protein>
<feature type="domain" description="RNA polymerase sigma-70 region 2" evidence="7">
    <location>
        <begin position="30"/>
        <end position="97"/>
    </location>
</feature>
<name>A0ABY5L5F2_9SPHN</name>
<evidence type="ECO:0000313" key="10">
    <source>
        <dbReference type="Proteomes" id="UP001058533"/>
    </source>
</evidence>
<dbReference type="PANTHER" id="PTHR43133">
    <property type="entry name" value="RNA POLYMERASE ECF-TYPE SIGMA FACTO"/>
    <property type="match status" value="1"/>
</dbReference>
<dbReference type="SUPFAM" id="SSF88946">
    <property type="entry name" value="Sigma2 domain of RNA polymerase sigma factors"/>
    <property type="match status" value="1"/>
</dbReference>
<accession>A0ABY5L5F2</accession>
<dbReference type="InterPro" id="IPR013249">
    <property type="entry name" value="RNA_pol_sigma70_r4_t2"/>
</dbReference>
<dbReference type="InterPro" id="IPR039425">
    <property type="entry name" value="RNA_pol_sigma-70-like"/>
</dbReference>
<keyword evidence="2 6" id="KW-0805">Transcription regulation</keyword>
<organism evidence="9 10">
    <name type="scientific">Sphingomonas qomolangmaensis</name>
    <dbReference type="NCBI Taxonomy" id="2918765"/>
    <lineage>
        <taxon>Bacteria</taxon>
        <taxon>Pseudomonadati</taxon>
        <taxon>Pseudomonadota</taxon>
        <taxon>Alphaproteobacteria</taxon>
        <taxon>Sphingomonadales</taxon>
        <taxon>Sphingomonadaceae</taxon>
        <taxon>Sphingomonas</taxon>
    </lineage>
</organism>
<dbReference type="InterPro" id="IPR007627">
    <property type="entry name" value="RNA_pol_sigma70_r2"/>
</dbReference>
<dbReference type="SUPFAM" id="SSF88659">
    <property type="entry name" value="Sigma3 and sigma4 domains of RNA polymerase sigma factors"/>
    <property type="match status" value="1"/>
</dbReference>
<dbReference type="PANTHER" id="PTHR43133:SF62">
    <property type="entry name" value="RNA POLYMERASE SIGMA FACTOR SIGZ"/>
    <property type="match status" value="1"/>
</dbReference>
<evidence type="ECO:0000259" key="7">
    <source>
        <dbReference type="Pfam" id="PF04542"/>
    </source>
</evidence>
<reference evidence="9" key="1">
    <citation type="submission" date="2022-07" db="EMBL/GenBank/DDBJ databases">
        <title>Sphingomonas sp. nov., a novel bacterium isolated from the north slope of the Mount Everest.</title>
        <authorList>
            <person name="Cui X."/>
            <person name="Liu Y."/>
        </authorList>
    </citation>
    <scope>NUCLEOTIDE SEQUENCE</scope>
    <source>
        <strain evidence="9">S5-59</strain>
    </source>
</reference>
<dbReference type="CDD" id="cd06171">
    <property type="entry name" value="Sigma70_r4"/>
    <property type="match status" value="1"/>
</dbReference>
<dbReference type="Pfam" id="PF04542">
    <property type="entry name" value="Sigma70_r2"/>
    <property type="match status" value="1"/>
</dbReference>
<dbReference type="RefSeq" id="WP_256504853.1">
    <property type="nucleotide sequence ID" value="NZ_CP101740.1"/>
</dbReference>
<feature type="domain" description="RNA polymerase sigma factor 70 region 4 type 2" evidence="8">
    <location>
        <begin position="127"/>
        <end position="179"/>
    </location>
</feature>
<keyword evidence="3 6" id="KW-0731">Sigma factor</keyword>
<dbReference type="InterPro" id="IPR013325">
    <property type="entry name" value="RNA_pol_sigma_r2"/>
</dbReference>
<dbReference type="Gene3D" id="1.10.1740.10">
    <property type="match status" value="1"/>
</dbReference>
<evidence type="ECO:0000256" key="1">
    <source>
        <dbReference type="ARBA" id="ARBA00010641"/>
    </source>
</evidence>
<keyword evidence="10" id="KW-1185">Reference proteome</keyword>
<dbReference type="EMBL" id="CP101740">
    <property type="protein sequence ID" value="UUL81206.1"/>
    <property type="molecule type" value="Genomic_DNA"/>
</dbReference>
<comment type="similarity">
    <text evidence="1 6">Belongs to the sigma-70 factor family. ECF subfamily.</text>
</comment>
<evidence type="ECO:0000313" key="9">
    <source>
        <dbReference type="EMBL" id="UUL81206.1"/>
    </source>
</evidence>
<evidence type="ECO:0000256" key="5">
    <source>
        <dbReference type="ARBA" id="ARBA00023163"/>
    </source>
</evidence>
<dbReference type="InterPro" id="IPR036388">
    <property type="entry name" value="WH-like_DNA-bd_sf"/>
</dbReference>
<dbReference type="InterPro" id="IPR013324">
    <property type="entry name" value="RNA_pol_sigma_r3/r4-like"/>
</dbReference>
<gene>
    <name evidence="9" type="ORF">NMP03_08130</name>
</gene>
<dbReference type="NCBIfam" id="TIGR02937">
    <property type="entry name" value="sigma70-ECF"/>
    <property type="match status" value="1"/>
</dbReference>
<dbReference type="InterPro" id="IPR014284">
    <property type="entry name" value="RNA_pol_sigma-70_dom"/>
</dbReference>